<feature type="transmembrane region" description="Helical" evidence="2">
    <location>
        <begin position="30"/>
        <end position="48"/>
    </location>
</feature>
<dbReference type="STRING" id="1185766.SAMN05216224_104136"/>
<dbReference type="Proteomes" id="UP000027725">
    <property type="component" value="Unassembled WGS sequence"/>
</dbReference>
<keyword evidence="5" id="KW-1185">Reference proteome</keyword>
<evidence type="ECO:0000313" key="5">
    <source>
        <dbReference type="Proteomes" id="UP000027725"/>
    </source>
</evidence>
<organism evidence="4 5">
    <name type="scientific">Thioclava dalianensis</name>
    <dbReference type="NCBI Taxonomy" id="1185766"/>
    <lineage>
        <taxon>Bacteria</taxon>
        <taxon>Pseudomonadati</taxon>
        <taxon>Pseudomonadota</taxon>
        <taxon>Alphaproteobacteria</taxon>
        <taxon>Rhodobacterales</taxon>
        <taxon>Paracoccaceae</taxon>
        <taxon>Thioclava</taxon>
    </lineage>
</organism>
<dbReference type="eggNOG" id="ENOG5032ZP8">
    <property type="taxonomic scope" value="Bacteria"/>
</dbReference>
<protein>
    <recommendedName>
        <fullName evidence="3">DUF1468 domain-containing protein</fullName>
    </recommendedName>
</protein>
<feature type="transmembrane region" description="Helical" evidence="2">
    <location>
        <begin position="60"/>
        <end position="80"/>
    </location>
</feature>
<feature type="transmembrane region" description="Helical" evidence="2">
    <location>
        <begin position="141"/>
        <end position="162"/>
    </location>
</feature>
<evidence type="ECO:0000259" key="3">
    <source>
        <dbReference type="Pfam" id="PF07331"/>
    </source>
</evidence>
<keyword evidence="2" id="KW-0812">Transmembrane</keyword>
<dbReference type="AlphaFoldDB" id="A0A074TJM4"/>
<evidence type="ECO:0000256" key="1">
    <source>
        <dbReference type="SAM" id="MobiDB-lite"/>
    </source>
</evidence>
<keyword evidence="2" id="KW-0472">Membrane</keyword>
<proteinExistence type="predicted"/>
<dbReference type="RefSeq" id="WP_038064247.1">
    <property type="nucleotide sequence ID" value="NZ_FOVB01000004.1"/>
</dbReference>
<comment type="caution">
    <text evidence="4">The sequence shown here is derived from an EMBL/GenBank/DDBJ whole genome shotgun (WGS) entry which is preliminary data.</text>
</comment>
<evidence type="ECO:0000256" key="2">
    <source>
        <dbReference type="SAM" id="Phobius"/>
    </source>
</evidence>
<feature type="region of interest" description="Disordered" evidence="1">
    <location>
        <begin position="1"/>
        <end position="23"/>
    </location>
</feature>
<accession>A0A074TJM4</accession>
<gene>
    <name evidence="4" type="ORF">DL1_17545</name>
</gene>
<dbReference type="Pfam" id="PF07331">
    <property type="entry name" value="TctB"/>
    <property type="match status" value="1"/>
</dbReference>
<sequence>MSTHIDPDQHDGTSDATPGGYEKQRRPGEAIFALFMLLASLGLLWSAYGIAGFSSLSSPGAIPMATTAVMVIAAATVLIQTVKRPRVPGETFVKNILPGVVVLFVALLVCYGALLEPLGFLPTSAIFLVIAFKVLWRRNWLVTLGVAAFSLLLIWLIFRIVFTVLIPEGVVPEAEIIQFFRNLLSGGAA</sequence>
<reference evidence="4 5" key="1">
    <citation type="submission" date="2014-03" db="EMBL/GenBank/DDBJ databases">
        <title>The draft genome sequence of Thioclava dalianensis DLFJ1-1.</title>
        <authorList>
            <person name="Lai Q."/>
            <person name="Shao Z."/>
        </authorList>
    </citation>
    <scope>NUCLEOTIDE SEQUENCE [LARGE SCALE GENOMIC DNA]</scope>
    <source>
        <strain evidence="4 5">DLFJ1-1</strain>
    </source>
</reference>
<feature type="transmembrane region" description="Helical" evidence="2">
    <location>
        <begin position="120"/>
        <end position="136"/>
    </location>
</feature>
<name>A0A074TJM4_9RHOB</name>
<feature type="domain" description="DUF1468" evidence="3">
    <location>
        <begin position="31"/>
        <end position="167"/>
    </location>
</feature>
<dbReference type="OrthoDB" id="8907787at2"/>
<feature type="transmembrane region" description="Helical" evidence="2">
    <location>
        <begin position="92"/>
        <end position="114"/>
    </location>
</feature>
<dbReference type="InterPro" id="IPR009936">
    <property type="entry name" value="DUF1468"/>
</dbReference>
<feature type="compositionally biased region" description="Basic and acidic residues" evidence="1">
    <location>
        <begin position="1"/>
        <end position="13"/>
    </location>
</feature>
<keyword evidence="2" id="KW-1133">Transmembrane helix</keyword>
<evidence type="ECO:0000313" key="4">
    <source>
        <dbReference type="EMBL" id="KEP70360.1"/>
    </source>
</evidence>
<dbReference type="EMBL" id="JHEH01000006">
    <property type="protein sequence ID" value="KEP70360.1"/>
    <property type="molecule type" value="Genomic_DNA"/>
</dbReference>